<comment type="subcellular location">
    <subcellularLocation>
        <location evidence="1">Cell envelope</location>
    </subcellularLocation>
</comment>
<feature type="domain" description="Multidrug resistance protein MdtA-like barrel-sandwich hybrid" evidence="5">
    <location>
        <begin position="138"/>
        <end position="279"/>
    </location>
</feature>
<protein>
    <submittedName>
        <fullName evidence="8">Membrane fusion protein, multidrug efflux system</fullName>
    </submittedName>
</protein>
<evidence type="ECO:0000259" key="5">
    <source>
        <dbReference type="Pfam" id="PF25917"/>
    </source>
</evidence>
<gene>
    <name evidence="8" type="ORF">SAMN02927914_05840</name>
</gene>
<dbReference type="Gene3D" id="2.40.30.170">
    <property type="match status" value="1"/>
</dbReference>
<dbReference type="Proteomes" id="UP000198588">
    <property type="component" value="Unassembled WGS sequence"/>
</dbReference>
<dbReference type="Pfam" id="PF25944">
    <property type="entry name" value="Beta-barrel_RND"/>
    <property type="match status" value="1"/>
</dbReference>
<dbReference type="InterPro" id="IPR058627">
    <property type="entry name" value="MdtA-like_C"/>
</dbReference>
<dbReference type="GO" id="GO:0005886">
    <property type="term" value="C:plasma membrane"/>
    <property type="evidence" value="ECO:0007669"/>
    <property type="project" value="UniProtKB-SubCell"/>
</dbReference>
<dbReference type="EMBL" id="FMXM01000026">
    <property type="protein sequence ID" value="SDA97325.1"/>
    <property type="molecule type" value="Genomic_DNA"/>
</dbReference>
<evidence type="ECO:0000259" key="6">
    <source>
        <dbReference type="Pfam" id="PF25944"/>
    </source>
</evidence>
<evidence type="ECO:0000259" key="7">
    <source>
        <dbReference type="Pfam" id="PF25967"/>
    </source>
</evidence>
<dbReference type="Pfam" id="PF25967">
    <property type="entry name" value="RND-MFP_C"/>
    <property type="match status" value="1"/>
</dbReference>
<dbReference type="Pfam" id="PF25917">
    <property type="entry name" value="BSH_RND"/>
    <property type="match status" value="1"/>
</dbReference>
<feature type="compositionally biased region" description="Polar residues" evidence="3">
    <location>
        <begin position="465"/>
        <end position="485"/>
    </location>
</feature>
<name>A0A1G5ZRS0_9HYPH</name>
<dbReference type="Gene3D" id="2.40.50.100">
    <property type="match status" value="1"/>
</dbReference>
<dbReference type="STRING" id="1165689.SAMN02927914_05840"/>
<dbReference type="InterPro" id="IPR058626">
    <property type="entry name" value="MdtA-like_b-barrel"/>
</dbReference>
<dbReference type="InterPro" id="IPR058625">
    <property type="entry name" value="MdtA-like_BSH"/>
</dbReference>
<evidence type="ECO:0000313" key="8">
    <source>
        <dbReference type="EMBL" id="SDA97325.1"/>
    </source>
</evidence>
<feature type="domain" description="Multidrug resistance protein MdtA-like beta-barrel" evidence="6">
    <location>
        <begin position="284"/>
        <end position="373"/>
    </location>
</feature>
<sequence length="485" mass="50860">MSRLEALLDAARGLERPVIMKAVAMMGGTQPCSASLPSAGSWWNHPMPTARRQPQLQRNIIQDMSMQSSQPPLPARRLAPRAAMLAVALLLAACSQEESKAPAGMGAAGRAEVSVVTVHPQSVAITAELSGRTSASLTAEVRPQVNGIIQARLFQEGSEVVAGQPLYLINPASYQADYDSAVASQQKAEASVPSAQAKFDRYAGLIQQNAVSKQDYDDAAASLAQAKADVASAKASVETARINLDHTKITAPIGGRIDKSSLTPGALVTANQDTVLTTIRALDPINVDVTQSSTNLLNLRQAIAEGRLKFSGPNVSVKLKLDNGTIYAQTGKMEFAGANVDQTTGTFALRAEFPNPDRLLLPGMYVRAVVEEGVAPNSFLVPQRAVSRNAKGEATAMVVNADGKVEERILTVGNSVGNNWLVSQGVSDGDRVIVEGTQLVRAGAEATPVEVTIDEATGEVKDRAQGTSAVTTPSKTASTGQSTGN</sequence>
<dbReference type="GO" id="GO:0046677">
    <property type="term" value="P:response to antibiotic"/>
    <property type="evidence" value="ECO:0007669"/>
    <property type="project" value="TreeGrafter"/>
</dbReference>
<dbReference type="InterPro" id="IPR006143">
    <property type="entry name" value="RND_pump_MFP"/>
</dbReference>
<proteinExistence type="inferred from homology"/>
<comment type="similarity">
    <text evidence="2">Belongs to the membrane fusion protein (MFP) (TC 8.A.1) family.</text>
</comment>
<evidence type="ECO:0000256" key="2">
    <source>
        <dbReference type="ARBA" id="ARBA00009477"/>
    </source>
</evidence>
<reference evidence="8 9" key="1">
    <citation type="submission" date="2016-10" db="EMBL/GenBank/DDBJ databases">
        <authorList>
            <person name="de Groot N.N."/>
        </authorList>
    </citation>
    <scope>NUCLEOTIDE SEQUENCE [LARGE SCALE GENOMIC DNA]</scope>
    <source>
        <strain evidence="8 9">CGMCC 1.12097</strain>
    </source>
</reference>
<dbReference type="InterPro" id="IPR058624">
    <property type="entry name" value="MdtA-like_HH"/>
</dbReference>
<dbReference type="FunFam" id="2.40.420.20:FF:000001">
    <property type="entry name" value="Efflux RND transporter periplasmic adaptor subunit"/>
    <property type="match status" value="1"/>
</dbReference>
<dbReference type="Gene3D" id="1.10.287.470">
    <property type="entry name" value="Helix hairpin bin"/>
    <property type="match status" value="1"/>
</dbReference>
<evidence type="ECO:0000256" key="3">
    <source>
        <dbReference type="SAM" id="MobiDB-lite"/>
    </source>
</evidence>
<dbReference type="SUPFAM" id="SSF111369">
    <property type="entry name" value="HlyD-like secretion proteins"/>
    <property type="match status" value="1"/>
</dbReference>
<dbReference type="PANTHER" id="PTHR30158">
    <property type="entry name" value="ACRA/E-RELATED COMPONENT OF DRUG EFFLUX TRANSPORTER"/>
    <property type="match status" value="1"/>
</dbReference>
<dbReference type="GO" id="GO:0022857">
    <property type="term" value="F:transmembrane transporter activity"/>
    <property type="evidence" value="ECO:0007669"/>
    <property type="project" value="InterPro"/>
</dbReference>
<dbReference type="AlphaFoldDB" id="A0A1G5ZRS0"/>
<feature type="domain" description="Multidrug resistance protein MdtA-like C-terminal permuted SH3" evidence="7">
    <location>
        <begin position="377"/>
        <end position="438"/>
    </location>
</feature>
<dbReference type="PANTHER" id="PTHR30158:SF3">
    <property type="entry name" value="MULTIDRUG EFFLUX PUMP SUBUNIT ACRA-RELATED"/>
    <property type="match status" value="1"/>
</dbReference>
<feature type="domain" description="Multidrug resistance protein MdtA-like alpha-helical hairpin" evidence="4">
    <location>
        <begin position="178"/>
        <end position="247"/>
    </location>
</feature>
<accession>A0A1G5ZRS0</accession>
<organism evidence="8 9">
    <name type="scientific">Mesorhizobium qingshengii</name>
    <dbReference type="NCBI Taxonomy" id="1165689"/>
    <lineage>
        <taxon>Bacteria</taxon>
        <taxon>Pseudomonadati</taxon>
        <taxon>Pseudomonadota</taxon>
        <taxon>Alphaproteobacteria</taxon>
        <taxon>Hyphomicrobiales</taxon>
        <taxon>Phyllobacteriaceae</taxon>
        <taxon>Mesorhizobium</taxon>
    </lineage>
</organism>
<dbReference type="NCBIfam" id="TIGR01730">
    <property type="entry name" value="RND_mfp"/>
    <property type="match status" value="1"/>
</dbReference>
<dbReference type="Gene3D" id="2.40.420.20">
    <property type="match status" value="1"/>
</dbReference>
<evidence type="ECO:0000259" key="4">
    <source>
        <dbReference type="Pfam" id="PF25876"/>
    </source>
</evidence>
<evidence type="ECO:0000256" key="1">
    <source>
        <dbReference type="ARBA" id="ARBA00004196"/>
    </source>
</evidence>
<evidence type="ECO:0000313" key="9">
    <source>
        <dbReference type="Proteomes" id="UP000198588"/>
    </source>
</evidence>
<dbReference type="Pfam" id="PF25876">
    <property type="entry name" value="HH_MFP_RND"/>
    <property type="match status" value="1"/>
</dbReference>
<feature type="region of interest" description="Disordered" evidence="3">
    <location>
        <begin position="458"/>
        <end position="485"/>
    </location>
</feature>